<dbReference type="AlphaFoldDB" id="A0ABD3Q5S0"/>
<keyword evidence="3" id="KW-1185">Reference proteome</keyword>
<name>A0ABD3Q5S0_9STRA</name>
<evidence type="ECO:0000313" key="2">
    <source>
        <dbReference type="EMBL" id="KAL3793650.1"/>
    </source>
</evidence>
<feature type="region of interest" description="Disordered" evidence="1">
    <location>
        <begin position="374"/>
        <end position="393"/>
    </location>
</feature>
<dbReference type="Gene3D" id="3.40.50.11960">
    <property type="match status" value="1"/>
</dbReference>
<proteinExistence type="predicted"/>
<gene>
    <name evidence="2" type="ORF">HJC23_010222</name>
</gene>
<reference evidence="2 3" key="1">
    <citation type="journal article" date="2020" name="G3 (Bethesda)">
        <title>Improved Reference Genome for Cyclotella cryptica CCMP332, a Model for Cell Wall Morphogenesis, Salinity Adaptation, and Lipid Production in Diatoms (Bacillariophyta).</title>
        <authorList>
            <person name="Roberts W.R."/>
            <person name="Downey K.M."/>
            <person name="Ruck E.C."/>
            <person name="Traller J.C."/>
            <person name="Alverson A.J."/>
        </authorList>
    </citation>
    <scope>NUCLEOTIDE SEQUENCE [LARGE SCALE GENOMIC DNA]</scope>
    <source>
        <strain evidence="2 3">CCMP332</strain>
    </source>
</reference>
<dbReference type="PANTHER" id="PTHR14659">
    <property type="entry name" value="ALPHA- AND GAMMA-ADAPTIN-BINDING PROTEIN P34"/>
    <property type="match status" value="1"/>
</dbReference>
<organism evidence="2 3">
    <name type="scientific">Cyclotella cryptica</name>
    <dbReference type="NCBI Taxonomy" id="29204"/>
    <lineage>
        <taxon>Eukaryota</taxon>
        <taxon>Sar</taxon>
        <taxon>Stramenopiles</taxon>
        <taxon>Ochrophyta</taxon>
        <taxon>Bacillariophyta</taxon>
        <taxon>Coscinodiscophyceae</taxon>
        <taxon>Thalassiosirophycidae</taxon>
        <taxon>Stephanodiscales</taxon>
        <taxon>Stephanodiscaceae</taxon>
        <taxon>Cyclotella</taxon>
    </lineage>
</organism>
<accession>A0ABD3Q5S0</accession>
<evidence type="ECO:0000256" key="1">
    <source>
        <dbReference type="SAM" id="MobiDB-lite"/>
    </source>
</evidence>
<evidence type="ECO:0000313" key="3">
    <source>
        <dbReference type="Proteomes" id="UP001516023"/>
    </source>
</evidence>
<feature type="region of interest" description="Disordered" evidence="1">
    <location>
        <begin position="407"/>
        <end position="430"/>
    </location>
</feature>
<dbReference type="InterPro" id="IPR019341">
    <property type="entry name" value="Alpha/Gamma-adaptin-bd_p34"/>
</dbReference>
<dbReference type="EMBL" id="JABMIG020000089">
    <property type="protein sequence ID" value="KAL3793650.1"/>
    <property type="molecule type" value="Genomic_DNA"/>
</dbReference>
<dbReference type="Pfam" id="PF10199">
    <property type="entry name" value="Adaptin_binding"/>
    <property type="match status" value="1"/>
</dbReference>
<dbReference type="Proteomes" id="UP001516023">
    <property type="component" value="Unassembled WGS sequence"/>
</dbReference>
<comment type="caution">
    <text evidence="2">The sequence shown here is derived from an EMBL/GenBank/DDBJ whole genome shotgun (WGS) entry which is preliminary data.</text>
</comment>
<protein>
    <submittedName>
        <fullName evidence="2">Uncharacterized protein</fullName>
    </submittedName>
</protein>
<dbReference type="PANTHER" id="PTHR14659:SF1">
    <property type="entry name" value="ALPHA- AND GAMMA-ADAPTIN-BINDING PROTEIN P34"/>
    <property type="match status" value="1"/>
</dbReference>
<sequence length="430" mass="47503">MVLYALDDKRDRTYPTYRPQHTKLSHRPPPAAFGLRQPTTLLRPPISRLLLRVQLHSAHAELVRRRINNMACYSVLRIGPLEPPDGNAALLRSAISSHFKGTTSATGGDGALNHLATDNDLMTISNRYFDAKVLLKGLHESVSEKVSHADKSLSYIQEDGIVLVFNSSADASTSTITPEQSFDSLNAIHDAAEQTNRAGELLRLCVGVSLGPSPLSDGTKKSEEEYSRRVLWCLDRGYEYVEADLTVEGRSTGHNERDKEGFARIVEAISSCMWSSHVMKSRSVPAIAGAASSLDAMKLTAETNSNVKEDAETEHDLDLGPQKLNNDPRREAAVMASLMNGVQEATSPDEAIEYRQQDISFHELEQVMTEAKRIREASQSNSMTDEERRQRAGDTAVRLMGLLEKLGFDEDEDDESSVEASNDDTKKIGF</sequence>